<feature type="region of interest" description="Disordered" evidence="6">
    <location>
        <begin position="611"/>
        <end position="631"/>
    </location>
</feature>
<dbReference type="InterPro" id="IPR002470">
    <property type="entry name" value="Peptidase_S9A"/>
</dbReference>
<evidence type="ECO:0000256" key="4">
    <source>
        <dbReference type="ARBA" id="ARBA00022801"/>
    </source>
</evidence>
<organism evidence="9 10">
    <name type="scientific">Phytomonospora endophytica</name>
    <dbReference type="NCBI Taxonomy" id="714109"/>
    <lineage>
        <taxon>Bacteria</taxon>
        <taxon>Bacillati</taxon>
        <taxon>Actinomycetota</taxon>
        <taxon>Actinomycetes</taxon>
        <taxon>Micromonosporales</taxon>
        <taxon>Micromonosporaceae</taxon>
        <taxon>Phytomonospora</taxon>
    </lineage>
</organism>
<keyword evidence="5" id="KW-0720">Serine protease</keyword>
<protein>
    <recommendedName>
        <fullName evidence="2">prolyl oligopeptidase</fullName>
        <ecNumber evidence="2">3.4.21.26</ecNumber>
    </recommendedName>
</protein>
<dbReference type="GO" id="GO:0005829">
    <property type="term" value="C:cytosol"/>
    <property type="evidence" value="ECO:0007669"/>
    <property type="project" value="TreeGrafter"/>
</dbReference>
<name>A0A841G330_9ACTN</name>
<dbReference type="Gene3D" id="2.130.10.120">
    <property type="entry name" value="Prolyl oligopeptidase, N-terminal domain"/>
    <property type="match status" value="1"/>
</dbReference>
<dbReference type="InterPro" id="IPR023302">
    <property type="entry name" value="Pept_S9A_N"/>
</dbReference>
<dbReference type="InterPro" id="IPR029058">
    <property type="entry name" value="AB_hydrolase_fold"/>
</dbReference>
<dbReference type="AlphaFoldDB" id="A0A841G330"/>
<evidence type="ECO:0000256" key="5">
    <source>
        <dbReference type="ARBA" id="ARBA00022825"/>
    </source>
</evidence>
<gene>
    <name evidence="9" type="ORF">HNR73_007010</name>
</gene>
<dbReference type="Pfam" id="PF00326">
    <property type="entry name" value="Peptidase_S9"/>
    <property type="match status" value="1"/>
</dbReference>
<evidence type="ECO:0000259" key="7">
    <source>
        <dbReference type="Pfam" id="PF00326"/>
    </source>
</evidence>
<dbReference type="EC" id="3.4.21.26" evidence="2"/>
<dbReference type="Pfam" id="PF02897">
    <property type="entry name" value="Peptidase_S9_N"/>
    <property type="match status" value="1"/>
</dbReference>
<dbReference type="SUPFAM" id="SSF50993">
    <property type="entry name" value="Peptidase/esterase 'gauge' domain"/>
    <property type="match status" value="1"/>
</dbReference>
<keyword evidence="3" id="KW-0645">Protease</keyword>
<evidence type="ECO:0000259" key="8">
    <source>
        <dbReference type="Pfam" id="PF02897"/>
    </source>
</evidence>
<dbReference type="SUPFAM" id="SSF53474">
    <property type="entry name" value="alpha/beta-Hydrolases"/>
    <property type="match status" value="1"/>
</dbReference>
<dbReference type="GO" id="GO:0004252">
    <property type="term" value="F:serine-type endopeptidase activity"/>
    <property type="evidence" value="ECO:0007669"/>
    <property type="project" value="UniProtKB-EC"/>
</dbReference>
<keyword evidence="10" id="KW-1185">Reference proteome</keyword>
<dbReference type="PANTHER" id="PTHR42881:SF2">
    <property type="entry name" value="PROLYL ENDOPEPTIDASE"/>
    <property type="match status" value="1"/>
</dbReference>
<dbReference type="InterPro" id="IPR001375">
    <property type="entry name" value="Peptidase_S9_cat"/>
</dbReference>
<accession>A0A841G330</accession>
<dbReference type="GO" id="GO:0006508">
    <property type="term" value="P:proteolysis"/>
    <property type="evidence" value="ECO:0007669"/>
    <property type="project" value="UniProtKB-KW"/>
</dbReference>
<dbReference type="EMBL" id="JACHGT010000020">
    <property type="protein sequence ID" value="MBB6039119.1"/>
    <property type="molecule type" value="Genomic_DNA"/>
</dbReference>
<dbReference type="PANTHER" id="PTHR42881">
    <property type="entry name" value="PROLYL ENDOPEPTIDASE"/>
    <property type="match status" value="1"/>
</dbReference>
<comment type="catalytic activity">
    <reaction evidence="1">
        <text>Hydrolysis of Pro-|-Xaa &gt;&gt; Ala-|-Xaa in oligopeptides.</text>
        <dbReference type="EC" id="3.4.21.26"/>
    </reaction>
</comment>
<proteinExistence type="predicted"/>
<evidence type="ECO:0000256" key="2">
    <source>
        <dbReference type="ARBA" id="ARBA00011897"/>
    </source>
</evidence>
<keyword evidence="4 9" id="KW-0378">Hydrolase</keyword>
<dbReference type="GO" id="GO:0070012">
    <property type="term" value="F:oligopeptidase activity"/>
    <property type="evidence" value="ECO:0007669"/>
    <property type="project" value="TreeGrafter"/>
</dbReference>
<feature type="domain" description="Peptidase S9 prolyl oligopeptidase catalytic" evidence="7">
    <location>
        <begin position="445"/>
        <end position="649"/>
    </location>
</feature>
<evidence type="ECO:0000313" key="9">
    <source>
        <dbReference type="EMBL" id="MBB6039119.1"/>
    </source>
</evidence>
<evidence type="ECO:0000313" key="10">
    <source>
        <dbReference type="Proteomes" id="UP000548476"/>
    </source>
</evidence>
<reference evidence="9 10" key="1">
    <citation type="submission" date="2020-08" db="EMBL/GenBank/DDBJ databases">
        <title>Genomic Encyclopedia of Type Strains, Phase IV (KMG-IV): sequencing the most valuable type-strain genomes for metagenomic binning, comparative biology and taxonomic classification.</title>
        <authorList>
            <person name="Goeker M."/>
        </authorList>
    </citation>
    <scope>NUCLEOTIDE SEQUENCE [LARGE SCALE GENOMIC DNA]</scope>
    <source>
        <strain evidence="9 10">YIM 65646</strain>
    </source>
</reference>
<evidence type="ECO:0000256" key="6">
    <source>
        <dbReference type="SAM" id="MobiDB-lite"/>
    </source>
</evidence>
<dbReference type="InterPro" id="IPR051167">
    <property type="entry name" value="Prolyl_oligopep/macrocyclase"/>
</dbReference>
<dbReference type="RefSeq" id="WP_184792215.1">
    <property type="nucleotide sequence ID" value="NZ_BONT01000052.1"/>
</dbReference>
<dbReference type="Proteomes" id="UP000548476">
    <property type="component" value="Unassembled WGS sequence"/>
</dbReference>
<sequence length="651" mass="70220">MRYPEARRDDTAVERHGQVVPDPYRWLETDSPATGAWTKAQDALAEGYFAGLAGERAAWLRRLAELERPTVGTPKEGGGRVFVTRGRPGAEHPVLVVIEPDGRERVVLDPADLSERATMTLDVYTPSPDGRLLAYQVSDRGDDRSFLHVLDVGRGETLGPPVCTGWAADVAWLPDSHGFVYQRPSAPLVHDVWRHEIGTGFDRDALVFADPGVTAAEYRLSLDPAGSRLAVTVEHSSLLRTDVHVVDLRDGGRTTVQSGPDVLTYARFGPDGRLYLLTAEGAPRWRLAEVGDDGAWRDVIAEGEDILYAFAFHGRRILAAHRRDVVSVLSLHDPSGALAPVELPLPGRGRLDLGGGLVYTDHTTPPTLLRLSADGPVAVEETEAVAGVSVEQLFATSADGTRIPFFLLSPSDVPAGRRLPTIVEGYGGWNVSWPPEYRPTWLAWVLAGGRYAMTNLRGGGEYGAAWFAAGMRAHQQNPVDDFIACARLIVERGSATSAMLGASGGSKGGITVGAAITQEPGLFAAAVMSAPMLDMVRFEEHGEGAQWTNGFGSAADSAQFAWLRDISPVARVRGGVEYPDALFTIFDNDARVHPAHARKMCASLQHGRPETAGPLLLRRRGESGHGARSASRARDLHADHLTFFADRLGLS</sequence>
<dbReference type="PRINTS" id="PR00862">
    <property type="entry name" value="PROLIGOPTASE"/>
</dbReference>
<evidence type="ECO:0000256" key="1">
    <source>
        <dbReference type="ARBA" id="ARBA00001070"/>
    </source>
</evidence>
<evidence type="ECO:0000256" key="3">
    <source>
        <dbReference type="ARBA" id="ARBA00022670"/>
    </source>
</evidence>
<feature type="domain" description="Peptidase S9A N-terminal" evidence="8">
    <location>
        <begin position="4"/>
        <end position="349"/>
    </location>
</feature>
<comment type="caution">
    <text evidence="9">The sequence shown here is derived from an EMBL/GenBank/DDBJ whole genome shotgun (WGS) entry which is preliminary data.</text>
</comment>
<dbReference type="Gene3D" id="3.40.50.1820">
    <property type="entry name" value="alpha/beta hydrolase"/>
    <property type="match status" value="1"/>
</dbReference>